<comment type="catalytic activity">
    <reaction evidence="5">
        <text>a 2-demethylmenaquinol + S-adenosyl-L-methionine = a menaquinol + S-adenosyl-L-homocysteine + H(+)</text>
        <dbReference type="Rhea" id="RHEA:42640"/>
        <dbReference type="Rhea" id="RHEA-COMP:9539"/>
        <dbReference type="Rhea" id="RHEA-COMP:9563"/>
        <dbReference type="ChEBI" id="CHEBI:15378"/>
        <dbReference type="ChEBI" id="CHEBI:18151"/>
        <dbReference type="ChEBI" id="CHEBI:55437"/>
        <dbReference type="ChEBI" id="CHEBI:57856"/>
        <dbReference type="ChEBI" id="CHEBI:59789"/>
        <dbReference type="EC" id="2.1.1.163"/>
    </reaction>
</comment>
<dbReference type="PROSITE" id="PS51608">
    <property type="entry name" value="SAM_MT_UBIE"/>
    <property type="match status" value="1"/>
</dbReference>
<dbReference type="PROSITE" id="PS01183">
    <property type="entry name" value="UBIE_1"/>
    <property type="match status" value="1"/>
</dbReference>
<dbReference type="InterPro" id="IPR023576">
    <property type="entry name" value="UbiE/COQ5_MeTrFase_CS"/>
</dbReference>
<dbReference type="InterPro" id="IPR029063">
    <property type="entry name" value="SAM-dependent_MTases_sf"/>
</dbReference>
<organism evidence="6 7">
    <name type="scientific">Geoanaerobacter pelophilus</name>
    <dbReference type="NCBI Taxonomy" id="60036"/>
    <lineage>
        <taxon>Bacteria</taxon>
        <taxon>Pseudomonadati</taxon>
        <taxon>Thermodesulfobacteriota</taxon>
        <taxon>Desulfuromonadia</taxon>
        <taxon>Geobacterales</taxon>
        <taxon>Geobacteraceae</taxon>
        <taxon>Geoanaerobacter</taxon>
    </lineage>
</organism>
<evidence type="ECO:0000313" key="6">
    <source>
        <dbReference type="EMBL" id="MBT0665476.1"/>
    </source>
</evidence>
<evidence type="ECO:0000256" key="2">
    <source>
        <dbReference type="ARBA" id="ARBA00022603"/>
    </source>
</evidence>
<comment type="caution">
    <text evidence="5">Lacks conserved residue(s) required for the propagation of feature annotation.</text>
</comment>
<dbReference type="NCBIfam" id="TIGR01934">
    <property type="entry name" value="MenG_MenH_UbiE"/>
    <property type="match status" value="1"/>
</dbReference>
<dbReference type="SUPFAM" id="SSF53335">
    <property type="entry name" value="S-adenosyl-L-methionine-dependent methyltransferases"/>
    <property type="match status" value="1"/>
</dbReference>
<dbReference type="EMBL" id="JAHCVJ010000006">
    <property type="protein sequence ID" value="MBT0665476.1"/>
    <property type="molecule type" value="Genomic_DNA"/>
</dbReference>
<proteinExistence type="inferred from homology"/>
<feature type="binding site" evidence="5">
    <location>
        <position position="81"/>
    </location>
    <ligand>
        <name>S-adenosyl-L-methionine</name>
        <dbReference type="ChEBI" id="CHEBI:59789"/>
    </ligand>
</feature>
<protein>
    <recommendedName>
        <fullName evidence="5">Demethylmenaquinone methyltransferase</fullName>
        <ecNumber evidence="5">2.1.1.163</ecNumber>
    </recommendedName>
</protein>
<feature type="binding site" evidence="5">
    <location>
        <position position="60"/>
    </location>
    <ligand>
        <name>S-adenosyl-L-methionine</name>
        <dbReference type="ChEBI" id="CHEBI:59789"/>
    </ligand>
</feature>
<keyword evidence="2 5" id="KW-0489">Methyltransferase</keyword>
<dbReference type="RefSeq" id="WP_214172257.1">
    <property type="nucleotide sequence ID" value="NZ_JAHCVJ010000006.1"/>
</dbReference>
<dbReference type="GO" id="GO:0008425">
    <property type="term" value="F:2-methoxy-6-polyprenyl-1,4-benzoquinol methyltransferase activity"/>
    <property type="evidence" value="ECO:0007669"/>
    <property type="project" value="TreeGrafter"/>
</dbReference>
<dbReference type="GO" id="GO:0009234">
    <property type="term" value="P:menaquinone biosynthetic process"/>
    <property type="evidence" value="ECO:0007669"/>
    <property type="project" value="UniProtKB-UniRule"/>
</dbReference>
<dbReference type="CDD" id="cd02440">
    <property type="entry name" value="AdoMet_MTases"/>
    <property type="match status" value="1"/>
</dbReference>
<accession>A0AAW4L3A8</accession>
<reference evidence="6 7" key="1">
    <citation type="submission" date="2021-05" db="EMBL/GenBank/DDBJ databases">
        <title>The draft genome of Geobacter pelophilus DSM 12255.</title>
        <authorList>
            <person name="Xu Z."/>
            <person name="Masuda Y."/>
            <person name="Itoh H."/>
            <person name="Senoo K."/>
        </authorList>
    </citation>
    <scope>NUCLEOTIDE SEQUENCE [LARGE SCALE GENOMIC DNA]</scope>
    <source>
        <strain evidence="6 7">DSM 12255</strain>
    </source>
</reference>
<evidence type="ECO:0000256" key="1">
    <source>
        <dbReference type="ARBA" id="ARBA00022428"/>
    </source>
</evidence>
<comment type="similarity">
    <text evidence="5">Belongs to the class I-like SAM-binding methyltransferase superfamily. MenG/UbiE family.</text>
</comment>
<dbReference type="PANTHER" id="PTHR43591:SF24">
    <property type="entry name" value="2-METHOXY-6-POLYPRENYL-1,4-BENZOQUINOL METHYLASE, MITOCHONDRIAL"/>
    <property type="match status" value="1"/>
</dbReference>
<dbReference type="PROSITE" id="PS01184">
    <property type="entry name" value="UBIE_2"/>
    <property type="match status" value="1"/>
</dbReference>
<evidence type="ECO:0000256" key="3">
    <source>
        <dbReference type="ARBA" id="ARBA00022679"/>
    </source>
</evidence>
<sequence>MYKLSEKGERIREMFDTIAPRYDLLNRLLSLGIDRRWRTFAVSQIKTSPGGKVLDIATGTGDIALEIALRTPKDVAIVGADISREMVEIGRQKVAASPHSDRITFEIAPCEALPFADQEFDATTIAFGIRNVVDRPKGLAEMHRVLKPGGRAVILEFSMPSSPLFERLYRLYFLTILPKIGGLFSKQSAYQYLPDSVLEFPSRDEFKAMMAKAGFRNIRHHDLTFGIATVYVGEK</sequence>
<keyword evidence="3 5" id="KW-0808">Transferase</keyword>
<dbReference type="Proteomes" id="UP000811899">
    <property type="component" value="Unassembled WGS sequence"/>
</dbReference>
<evidence type="ECO:0000256" key="5">
    <source>
        <dbReference type="HAMAP-Rule" id="MF_01813"/>
    </source>
</evidence>
<dbReference type="InterPro" id="IPR004033">
    <property type="entry name" value="UbiE/COQ5_MeTrFase"/>
</dbReference>
<dbReference type="AlphaFoldDB" id="A0AAW4L3A8"/>
<dbReference type="Pfam" id="PF01209">
    <property type="entry name" value="Ubie_methyltran"/>
    <property type="match status" value="1"/>
</dbReference>
<dbReference type="EC" id="2.1.1.163" evidence="5"/>
<keyword evidence="7" id="KW-1185">Reference proteome</keyword>
<evidence type="ECO:0000313" key="7">
    <source>
        <dbReference type="Proteomes" id="UP000811899"/>
    </source>
</evidence>
<dbReference type="GO" id="GO:0043770">
    <property type="term" value="F:demethylmenaquinone methyltransferase activity"/>
    <property type="evidence" value="ECO:0007669"/>
    <property type="project" value="UniProtKB-UniRule"/>
</dbReference>
<dbReference type="NCBIfam" id="NF001244">
    <property type="entry name" value="PRK00216.1-5"/>
    <property type="match status" value="1"/>
</dbReference>
<dbReference type="PANTHER" id="PTHR43591">
    <property type="entry name" value="METHYLTRANSFERASE"/>
    <property type="match status" value="1"/>
</dbReference>
<dbReference type="GO" id="GO:0032259">
    <property type="term" value="P:methylation"/>
    <property type="evidence" value="ECO:0007669"/>
    <property type="project" value="UniProtKB-KW"/>
</dbReference>
<keyword evidence="1 5" id="KW-0474">Menaquinone biosynthesis</keyword>
<dbReference type="Gene3D" id="3.40.50.150">
    <property type="entry name" value="Vaccinia Virus protein VP39"/>
    <property type="match status" value="1"/>
</dbReference>
<name>A0AAW4L3A8_9BACT</name>
<gene>
    <name evidence="6" type="primary">ubiE</name>
    <name evidence="5" type="synonym">menG</name>
    <name evidence="6" type="ORF">KI809_14300</name>
</gene>
<comment type="pathway">
    <text evidence="5">Quinol/quinone metabolism; menaquinone biosynthesis; menaquinol from 1,4-dihydroxy-2-naphthoate: step 2/2.</text>
</comment>
<comment type="function">
    <text evidence="5">Methyltransferase required for the conversion of demethylmenaquinol (DMKH2) to menaquinol (MKH2).</text>
</comment>
<keyword evidence="4 5" id="KW-0949">S-adenosyl-L-methionine</keyword>
<dbReference type="HAMAP" id="MF_01813">
    <property type="entry name" value="MenG_UbiE_methyltr"/>
    <property type="match status" value="1"/>
</dbReference>
<evidence type="ECO:0000256" key="4">
    <source>
        <dbReference type="ARBA" id="ARBA00022691"/>
    </source>
</evidence>
<comment type="caution">
    <text evidence="6">The sequence shown here is derived from an EMBL/GenBank/DDBJ whole genome shotgun (WGS) entry which is preliminary data.</text>
</comment>